<comment type="caution">
    <text evidence="2">The sequence shown here is derived from an EMBL/GenBank/DDBJ whole genome shotgun (WGS) entry which is preliminary data.</text>
</comment>
<dbReference type="PROSITE" id="PS51257">
    <property type="entry name" value="PROKAR_LIPOPROTEIN"/>
    <property type="match status" value="1"/>
</dbReference>
<organism evidence="2 3">
    <name type="scientific">Pseudopedobacter beijingensis</name>
    <dbReference type="NCBI Taxonomy" id="1207056"/>
    <lineage>
        <taxon>Bacteria</taxon>
        <taxon>Pseudomonadati</taxon>
        <taxon>Bacteroidota</taxon>
        <taxon>Sphingobacteriia</taxon>
        <taxon>Sphingobacteriales</taxon>
        <taxon>Sphingobacteriaceae</taxon>
        <taxon>Pseudopedobacter</taxon>
    </lineage>
</organism>
<protein>
    <submittedName>
        <fullName evidence="2">DUF5017 domain-containing protein</fullName>
    </submittedName>
</protein>
<evidence type="ECO:0000259" key="1">
    <source>
        <dbReference type="Pfam" id="PF16409"/>
    </source>
</evidence>
<evidence type="ECO:0000313" key="3">
    <source>
        <dbReference type="Proteomes" id="UP001597118"/>
    </source>
</evidence>
<dbReference type="Proteomes" id="UP001597118">
    <property type="component" value="Unassembled WGS sequence"/>
</dbReference>
<keyword evidence="3" id="KW-1185">Reference proteome</keyword>
<dbReference type="Pfam" id="PF16409">
    <property type="entry name" value="DUF5017"/>
    <property type="match status" value="1"/>
</dbReference>
<name>A0ABW4IID2_9SPHI</name>
<accession>A0ABW4IID2</accession>
<dbReference type="EMBL" id="JBHUDG010000050">
    <property type="protein sequence ID" value="MFD1631734.1"/>
    <property type="molecule type" value="Genomic_DNA"/>
</dbReference>
<evidence type="ECO:0000313" key="2">
    <source>
        <dbReference type="EMBL" id="MFD1631734.1"/>
    </source>
</evidence>
<dbReference type="InterPro" id="IPR032185">
    <property type="entry name" value="DUF5017"/>
</dbReference>
<gene>
    <name evidence="2" type="ORF">ACFSAH_17810</name>
</gene>
<feature type="domain" description="DUF5017" evidence="1">
    <location>
        <begin position="17"/>
        <end position="200"/>
    </location>
</feature>
<reference evidence="3" key="1">
    <citation type="journal article" date="2019" name="Int. J. Syst. Evol. Microbiol.">
        <title>The Global Catalogue of Microorganisms (GCM) 10K type strain sequencing project: providing services to taxonomists for standard genome sequencing and annotation.</title>
        <authorList>
            <consortium name="The Broad Institute Genomics Platform"/>
            <consortium name="The Broad Institute Genome Sequencing Center for Infectious Disease"/>
            <person name="Wu L."/>
            <person name="Ma J."/>
        </authorList>
    </citation>
    <scope>NUCLEOTIDE SEQUENCE [LARGE SCALE GENOMIC DNA]</scope>
    <source>
        <strain evidence="3">CCUG 53762</strain>
    </source>
</reference>
<dbReference type="RefSeq" id="WP_379664100.1">
    <property type="nucleotide sequence ID" value="NZ_JBHUDG010000050.1"/>
</dbReference>
<proteinExistence type="predicted"/>
<sequence>MKLKYFFFIVMLLAGSACKKENRLKLDELDFDVSASTTEVSVNENVDFYFTGNAESLSFYSGEFLNDYNFKDGRTLDVTGGQTMSFMSAVDKGTQVDQLSVWASIDFDGNYERIESVHEASWIDITNRFVLGTNNAFLASGEKDITDIYEKGKPLYIAYKYNTRSQLDFGDARIWMIQDFKIQGLTDKGKQQILKLNEAGFRIVDENPVSYPARSVVTTSRITMQGNEYTENWSPSGLHWAISKPMYLEKLDFGPDRAIALKGSENPMPDVYSHKFTQPGTYEVTFIGSVQNINKKKENIKTITIKVNP</sequence>